<comment type="caution">
    <text evidence="2">The sequence shown here is derived from an EMBL/GenBank/DDBJ whole genome shotgun (WGS) entry which is preliminary data.</text>
</comment>
<dbReference type="RefSeq" id="WP_138221503.1">
    <property type="nucleotide sequence ID" value="NZ_VAUO01000016.1"/>
</dbReference>
<dbReference type="Gene3D" id="3.40.50.880">
    <property type="match status" value="1"/>
</dbReference>
<organism evidence="2 3">
    <name type="scientific">Pseudomonas mosselii</name>
    <dbReference type="NCBI Taxonomy" id="78327"/>
    <lineage>
        <taxon>Bacteria</taxon>
        <taxon>Pseudomonadati</taxon>
        <taxon>Pseudomonadota</taxon>
        <taxon>Gammaproteobacteria</taxon>
        <taxon>Pseudomonadales</taxon>
        <taxon>Pseudomonadaceae</taxon>
        <taxon>Pseudomonas</taxon>
    </lineage>
</organism>
<dbReference type="NCBIfam" id="NF008747">
    <property type="entry name" value="PRK11780.1"/>
    <property type="match status" value="1"/>
</dbReference>
<dbReference type="Proteomes" id="UP000309819">
    <property type="component" value="Unassembled WGS sequence"/>
</dbReference>
<dbReference type="InterPro" id="IPR026041">
    <property type="entry name" value="ElbB"/>
</dbReference>
<keyword evidence="3" id="KW-1185">Reference proteome</keyword>
<dbReference type="AlphaFoldDB" id="A0A5R8YMF1"/>
<dbReference type="OrthoDB" id="5605062at2"/>
<proteinExistence type="inferred from homology"/>
<keyword evidence="1 2" id="KW-0456">Lyase</keyword>
<dbReference type="PIRSF" id="PIRSF006320">
    <property type="entry name" value="Elb2"/>
    <property type="match status" value="1"/>
</dbReference>
<protein>
    <recommendedName>
        <fullName evidence="1">Glyoxalase</fullName>
    </recommendedName>
</protein>
<dbReference type="CDD" id="cd03133">
    <property type="entry name" value="GATase1_ES1"/>
    <property type="match status" value="1"/>
</dbReference>
<gene>
    <name evidence="2" type="primary">elbB</name>
    <name evidence="2" type="ORF">FEM01_21650</name>
</gene>
<dbReference type="EMBL" id="VAUO01000016">
    <property type="protein sequence ID" value="TLP54444.1"/>
    <property type="molecule type" value="Genomic_DNA"/>
</dbReference>
<comment type="catalytic activity">
    <reaction evidence="1">
        <text>glyoxal + H2O = glycolate + H(+)</text>
        <dbReference type="Rhea" id="RHEA:51672"/>
        <dbReference type="ChEBI" id="CHEBI:15377"/>
        <dbReference type="ChEBI" id="CHEBI:15378"/>
        <dbReference type="ChEBI" id="CHEBI:29805"/>
        <dbReference type="ChEBI" id="CHEBI:34779"/>
    </reaction>
</comment>
<dbReference type="PANTHER" id="PTHR10224">
    <property type="entry name" value="ES1 PROTEIN HOMOLOG, MITOCHONDRIAL"/>
    <property type="match status" value="1"/>
</dbReference>
<dbReference type="GO" id="GO:0016829">
    <property type="term" value="F:lyase activity"/>
    <property type="evidence" value="ECO:0007669"/>
    <property type="project" value="UniProtKB-UniRule"/>
</dbReference>
<evidence type="ECO:0000313" key="3">
    <source>
        <dbReference type="Proteomes" id="UP000309819"/>
    </source>
</evidence>
<reference evidence="2 3" key="1">
    <citation type="submission" date="2019-05" db="EMBL/GenBank/DDBJ databases">
        <title>Pseudomonas sp. SC006 isolated from lettuce that can produce HBGAs.</title>
        <authorList>
            <person name="Wang D."/>
            <person name="Liao N."/>
            <person name="Liu D."/>
            <person name="Zhang Z."/>
            <person name="Zou S."/>
        </authorList>
    </citation>
    <scope>NUCLEOTIDE SEQUENCE [LARGE SCALE GENOMIC DNA]</scope>
    <source>
        <strain evidence="2 3">SC006</strain>
    </source>
</reference>
<dbReference type="SUPFAM" id="SSF52317">
    <property type="entry name" value="Class I glutamine amidotransferase-like"/>
    <property type="match status" value="1"/>
</dbReference>
<dbReference type="PANTHER" id="PTHR10224:SF12">
    <property type="entry name" value="GLYOXALASE ELBB"/>
    <property type="match status" value="1"/>
</dbReference>
<evidence type="ECO:0000313" key="2">
    <source>
        <dbReference type="EMBL" id="TLP54444.1"/>
    </source>
</evidence>
<name>A0A5R8YMF1_9PSED</name>
<dbReference type="InterPro" id="IPR029062">
    <property type="entry name" value="Class_I_gatase-like"/>
</dbReference>
<evidence type="ECO:0000256" key="1">
    <source>
        <dbReference type="PIRNR" id="PIRNR006320"/>
    </source>
</evidence>
<sequence>MTKKVAVILSGCGVYDGAEIHESVITQLRLDQRGAQVQCFAPNIAQMHVINHLTGEEMPESRNVLVESARIARGEVKDIREAKVEDFDALIVPGGFGAAKNLSNFAVEGDKCSVQPDVLALAQAFADARKPVGLICIAPALAAKIYGPGVVCTIGSDADTAAAVVKMGGTHEECDVHDIVEDTQRKLVTTPAYMEAKSISEAAGGIYKLVDRVLELTHEND</sequence>
<accession>A0A5R8YMF1</accession>
<comment type="similarity">
    <text evidence="1">Belongs to the peptidase C56 family.</text>
</comment>
<comment type="function">
    <text evidence="1">Displays glyoxalase activity, catalyzing the conversion of glyoxal to glycolate.</text>
</comment>